<dbReference type="EMBL" id="JBBNAG010000003">
    <property type="protein sequence ID" value="KAK9149837.1"/>
    <property type="molecule type" value="Genomic_DNA"/>
</dbReference>
<sequence>MVWVANRNNLVNESSSGVVKIDGEVILLSSMEMHQTRFGRLTFQSKLLKKPVLSGIGTFSGSNIVSVLFHNGIDDRGCSGSRTGPRVWPSASSLSRRSMAATAAQRAYTP</sequence>
<reference evidence="1 2" key="1">
    <citation type="submission" date="2024-01" db="EMBL/GenBank/DDBJ databases">
        <title>Genome assemblies of Stephania.</title>
        <authorList>
            <person name="Yang L."/>
        </authorList>
    </citation>
    <scope>NUCLEOTIDE SEQUENCE [LARGE SCALE GENOMIC DNA]</scope>
    <source>
        <strain evidence="1">JXDWG</strain>
        <tissue evidence="1">Leaf</tissue>
    </source>
</reference>
<keyword evidence="2" id="KW-1185">Reference proteome</keyword>
<evidence type="ECO:0000313" key="1">
    <source>
        <dbReference type="EMBL" id="KAK9149837.1"/>
    </source>
</evidence>
<comment type="caution">
    <text evidence="1">The sequence shown here is derived from an EMBL/GenBank/DDBJ whole genome shotgun (WGS) entry which is preliminary data.</text>
</comment>
<proteinExistence type="predicted"/>
<evidence type="ECO:0000313" key="2">
    <source>
        <dbReference type="Proteomes" id="UP001419268"/>
    </source>
</evidence>
<gene>
    <name evidence="1" type="ORF">Scep_008594</name>
</gene>
<protein>
    <submittedName>
        <fullName evidence="1">Uncharacterized protein</fullName>
    </submittedName>
</protein>
<dbReference type="Proteomes" id="UP001419268">
    <property type="component" value="Unassembled WGS sequence"/>
</dbReference>
<accession>A0AAP0KEL7</accession>
<dbReference type="AlphaFoldDB" id="A0AAP0KEL7"/>
<organism evidence="1 2">
    <name type="scientific">Stephania cephalantha</name>
    <dbReference type="NCBI Taxonomy" id="152367"/>
    <lineage>
        <taxon>Eukaryota</taxon>
        <taxon>Viridiplantae</taxon>
        <taxon>Streptophyta</taxon>
        <taxon>Embryophyta</taxon>
        <taxon>Tracheophyta</taxon>
        <taxon>Spermatophyta</taxon>
        <taxon>Magnoliopsida</taxon>
        <taxon>Ranunculales</taxon>
        <taxon>Menispermaceae</taxon>
        <taxon>Menispermoideae</taxon>
        <taxon>Cissampelideae</taxon>
        <taxon>Stephania</taxon>
    </lineage>
</organism>
<name>A0AAP0KEL7_9MAGN</name>